<dbReference type="PANTHER" id="PTHR10677:SF21">
    <property type="entry name" value="UBIQUILIN-4"/>
    <property type="match status" value="1"/>
</dbReference>
<keyword evidence="4" id="KW-1185">Reference proteome</keyword>
<protein>
    <recommendedName>
        <fullName evidence="2">Ubiquitin-like domain-containing protein</fullName>
    </recommendedName>
</protein>
<dbReference type="InterPro" id="IPR000626">
    <property type="entry name" value="Ubiquitin-like_dom"/>
</dbReference>
<dbReference type="Gene3D" id="3.10.20.90">
    <property type="entry name" value="Phosphatidylinositol 3-kinase Catalytic Subunit, Chain A, domain 1"/>
    <property type="match status" value="1"/>
</dbReference>
<dbReference type="InterPro" id="IPR015496">
    <property type="entry name" value="Ubiquilin"/>
</dbReference>
<dbReference type="GO" id="GO:0031593">
    <property type="term" value="F:polyubiquitin modification-dependent protein binding"/>
    <property type="evidence" value="ECO:0007669"/>
    <property type="project" value="TreeGrafter"/>
</dbReference>
<proteinExistence type="predicted"/>
<dbReference type="SMART" id="SM00213">
    <property type="entry name" value="UBQ"/>
    <property type="match status" value="1"/>
</dbReference>
<dbReference type="PANTHER" id="PTHR10677">
    <property type="entry name" value="UBIQUILIN"/>
    <property type="match status" value="1"/>
</dbReference>
<dbReference type="FunFam" id="3.10.20.90:FF:000095">
    <property type="entry name" value="Ubiquilin 4"/>
    <property type="match status" value="1"/>
</dbReference>
<feature type="domain" description="Ubiquitin-like" evidence="2">
    <location>
        <begin position="18"/>
        <end position="92"/>
    </location>
</feature>
<gene>
    <name evidence="3" type="ORF">U0070_008287</name>
</gene>
<name>A0AAW0H1N2_MYOGA</name>
<dbReference type="GO" id="GO:0006511">
    <property type="term" value="P:ubiquitin-dependent protein catabolic process"/>
    <property type="evidence" value="ECO:0007669"/>
    <property type="project" value="TreeGrafter"/>
</dbReference>
<dbReference type="CDD" id="cd01808">
    <property type="entry name" value="Ubl_PLICs"/>
    <property type="match status" value="1"/>
</dbReference>
<dbReference type="PROSITE" id="PS50053">
    <property type="entry name" value="UBIQUITIN_2"/>
    <property type="match status" value="1"/>
</dbReference>
<comment type="caution">
    <text evidence="3">The sequence shown here is derived from an EMBL/GenBank/DDBJ whole genome shotgun (WGS) entry which is preliminary data.</text>
</comment>
<reference evidence="3 4" key="1">
    <citation type="journal article" date="2023" name="bioRxiv">
        <title>Conserved and derived expression patterns and positive selection on dental genes reveal complex evolutionary context of ever-growing rodent molars.</title>
        <authorList>
            <person name="Calamari Z.T."/>
            <person name="Song A."/>
            <person name="Cohen E."/>
            <person name="Akter M."/>
            <person name="Roy R.D."/>
            <person name="Hallikas O."/>
            <person name="Christensen M.M."/>
            <person name="Li P."/>
            <person name="Marangoni P."/>
            <person name="Jernvall J."/>
            <person name="Klein O.D."/>
        </authorList>
    </citation>
    <scope>NUCLEOTIDE SEQUENCE [LARGE SCALE GENOMIC DNA]</scope>
    <source>
        <strain evidence="3">V071</strain>
    </source>
</reference>
<evidence type="ECO:0000256" key="1">
    <source>
        <dbReference type="SAM" id="MobiDB-lite"/>
    </source>
</evidence>
<accession>A0AAW0H1N2</accession>
<dbReference type="InterPro" id="IPR029071">
    <property type="entry name" value="Ubiquitin-like_domsf"/>
</dbReference>
<dbReference type="AlphaFoldDB" id="A0AAW0H1N2"/>
<sequence>MEVVEVVELSGAETRPQIRVTVKTPKDKEEIVICNRASVKEFKEEISRRVKVQQDQLVLIFAGKILKDGDTLNQHGIKAGLTVHLVIKTPQKAQDPMATPTSPPSPPDSASAPSTTPASPAAPAQS</sequence>
<feature type="compositionally biased region" description="Low complexity" evidence="1">
    <location>
        <begin position="108"/>
        <end position="126"/>
    </location>
</feature>
<dbReference type="Pfam" id="PF00240">
    <property type="entry name" value="ubiquitin"/>
    <property type="match status" value="1"/>
</dbReference>
<evidence type="ECO:0000259" key="2">
    <source>
        <dbReference type="PROSITE" id="PS50053"/>
    </source>
</evidence>
<dbReference type="Proteomes" id="UP001488838">
    <property type="component" value="Unassembled WGS sequence"/>
</dbReference>
<dbReference type="EMBL" id="JBBHLL010001268">
    <property type="protein sequence ID" value="KAK7796288.1"/>
    <property type="molecule type" value="Genomic_DNA"/>
</dbReference>
<evidence type="ECO:0000313" key="4">
    <source>
        <dbReference type="Proteomes" id="UP001488838"/>
    </source>
</evidence>
<evidence type="ECO:0000313" key="3">
    <source>
        <dbReference type="EMBL" id="KAK7796288.1"/>
    </source>
</evidence>
<dbReference type="SUPFAM" id="SSF54236">
    <property type="entry name" value="Ubiquitin-like"/>
    <property type="match status" value="1"/>
</dbReference>
<organism evidence="3 4">
    <name type="scientific">Myodes glareolus</name>
    <name type="common">Bank vole</name>
    <name type="synonym">Clethrionomys glareolus</name>
    <dbReference type="NCBI Taxonomy" id="447135"/>
    <lineage>
        <taxon>Eukaryota</taxon>
        <taxon>Metazoa</taxon>
        <taxon>Chordata</taxon>
        <taxon>Craniata</taxon>
        <taxon>Vertebrata</taxon>
        <taxon>Euteleostomi</taxon>
        <taxon>Mammalia</taxon>
        <taxon>Eutheria</taxon>
        <taxon>Euarchontoglires</taxon>
        <taxon>Glires</taxon>
        <taxon>Rodentia</taxon>
        <taxon>Myomorpha</taxon>
        <taxon>Muroidea</taxon>
        <taxon>Cricetidae</taxon>
        <taxon>Arvicolinae</taxon>
        <taxon>Myodes</taxon>
    </lineage>
</organism>
<feature type="region of interest" description="Disordered" evidence="1">
    <location>
        <begin position="90"/>
        <end position="126"/>
    </location>
</feature>
<dbReference type="GO" id="GO:0005829">
    <property type="term" value="C:cytosol"/>
    <property type="evidence" value="ECO:0007669"/>
    <property type="project" value="TreeGrafter"/>
</dbReference>